<comment type="caution">
    <text evidence="4">The sequence shown here is derived from an EMBL/GenBank/DDBJ whole genome shotgun (WGS) entry which is preliminary data.</text>
</comment>
<evidence type="ECO:0000256" key="2">
    <source>
        <dbReference type="PROSITE-ProRule" id="PRU00335"/>
    </source>
</evidence>
<dbReference type="Pfam" id="PF14278">
    <property type="entry name" value="TetR_C_8"/>
    <property type="match status" value="1"/>
</dbReference>
<evidence type="ECO:0000259" key="3">
    <source>
        <dbReference type="PROSITE" id="PS50977"/>
    </source>
</evidence>
<dbReference type="EMBL" id="JAWMWH010000001">
    <property type="protein sequence ID" value="MEJ6399774.1"/>
    <property type="molecule type" value="Genomic_DNA"/>
</dbReference>
<organism evidence="4 5">
    <name type="scientific">Nicoliella lavandulae</name>
    <dbReference type="NCBI Taxonomy" id="3082954"/>
    <lineage>
        <taxon>Bacteria</taxon>
        <taxon>Bacillati</taxon>
        <taxon>Bacillota</taxon>
        <taxon>Bacilli</taxon>
        <taxon>Lactobacillales</taxon>
        <taxon>Lactobacillaceae</taxon>
        <taxon>Nicoliella</taxon>
    </lineage>
</organism>
<keyword evidence="5" id="KW-1185">Reference proteome</keyword>
<protein>
    <submittedName>
        <fullName evidence="4">TetR/AcrR family transcriptional regulator C-terminal domain-containing protein</fullName>
    </submittedName>
</protein>
<reference evidence="4 5" key="1">
    <citation type="submission" date="2023-10" db="EMBL/GenBank/DDBJ databases">
        <title>Nicoliella lavandulae sp. nov. isolated from Lavandula angustifolia flowers.</title>
        <authorList>
            <person name="Alcantara C."/>
            <person name="Zuniga M."/>
            <person name="Landete J.M."/>
            <person name="Monedero V."/>
        </authorList>
    </citation>
    <scope>NUCLEOTIDE SEQUENCE [LARGE SCALE GENOMIC DNA]</scope>
    <source>
        <strain evidence="4 5">Es01</strain>
    </source>
</reference>
<name>A0ABU8SJ28_9LACO</name>
<evidence type="ECO:0000313" key="5">
    <source>
        <dbReference type="Proteomes" id="UP001370590"/>
    </source>
</evidence>
<dbReference type="PANTHER" id="PTHR43479:SF11">
    <property type="entry name" value="ACREF_ENVCD OPERON REPRESSOR-RELATED"/>
    <property type="match status" value="1"/>
</dbReference>
<dbReference type="PANTHER" id="PTHR43479">
    <property type="entry name" value="ACREF/ENVCD OPERON REPRESSOR-RELATED"/>
    <property type="match status" value="1"/>
</dbReference>
<feature type="DNA-binding region" description="H-T-H motif" evidence="2">
    <location>
        <begin position="28"/>
        <end position="47"/>
    </location>
</feature>
<dbReference type="Proteomes" id="UP001370590">
    <property type="component" value="Unassembled WGS sequence"/>
</dbReference>
<gene>
    <name evidence="4" type="ORF">R4146_01040</name>
</gene>
<evidence type="ECO:0000256" key="1">
    <source>
        <dbReference type="ARBA" id="ARBA00023125"/>
    </source>
</evidence>
<dbReference type="SUPFAM" id="SSF46689">
    <property type="entry name" value="Homeodomain-like"/>
    <property type="match status" value="1"/>
</dbReference>
<dbReference type="RefSeq" id="WP_339959614.1">
    <property type="nucleotide sequence ID" value="NZ_JAWMWH010000001.1"/>
</dbReference>
<dbReference type="InterPro" id="IPR001647">
    <property type="entry name" value="HTH_TetR"/>
</dbReference>
<dbReference type="PROSITE" id="PS50977">
    <property type="entry name" value="HTH_TETR_2"/>
    <property type="match status" value="1"/>
</dbReference>
<evidence type="ECO:0000313" key="4">
    <source>
        <dbReference type="EMBL" id="MEJ6399774.1"/>
    </source>
</evidence>
<dbReference type="InterPro" id="IPR009057">
    <property type="entry name" value="Homeodomain-like_sf"/>
</dbReference>
<keyword evidence="1 2" id="KW-0238">DNA-binding</keyword>
<sequence>MRDKLATKRKIVAGMIKLMDRMDYKDITVKEICQETKISRMTYYRNFHDKNELLMYHFDGLFTEFIQQVSSSHDRTFFNIATIFFNLIKQDQHVMELLIQNDLTMVLRERLRYYIGGLIDQHVLEVRANSSKLLVSLISGGLTEILITWTNDGMKEPVESLVIFASKYMHFKN</sequence>
<dbReference type="Gene3D" id="1.10.357.10">
    <property type="entry name" value="Tetracycline Repressor, domain 2"/>
    <property type="match status" value="1"/>
</dbReference>
<accession>A0ABU8SJ28</accession>
<dbReference type="InterPro" id="IPR050624">
    <property type="entry name" value="HTH-type_Tx_Regulator"/>
</dbReference>
<dbReference type="InterPro" id="IPR039532">
    <property type="entry name" value="TetR_C_Firmicutes"/>
</dbReference>
<feature type="domain" description="HTH tetR-type" evidence="3">
    <location>
        <begin position="5"/>
        <end position="65"/>
    </location>
</feature>
<proteinExistence type="predicted"/>